<comment type="caution">
    <text evidence="2">The sequence shown here is derived from an EMBL/GenBank/DDBJ whole genome shotgun (WGS) entry which is preliminary data.</text>
</comment>
<accession>A0AAV8VMI7</accession>
<proteinExistence type="predicted"/>
<evidence type="ECO:0000313" key="3">
    <source>
        <dbReference type="Proteomes" id="UP001159042"/>
    </source>
</evidence>
<dbReference type="Gene3D" id="3.40.980.10">
    <property type="entry name" value="MoaB/Mog-like domain"/>
    <property type="match status" value="1"/>
</dbReference>
<dbReference type="Proteomes" id="UP001159042">
    <property type="component" value="Unassembled WGS sequence"/>
</dbReference>
<dbReference type="PANTHER" id="PTHR13939:SF0">
    <property type="entry name" value="NMN AMIDOHYDROLASE-LIKE PROTEIN YFAY"/>
    <property type="match status" value="1"/>
</dbReference>
<protein>
    <recommendedName>
        <fullName evidence="1">FAD synthase middle domain-containing protein</fullName>
    </recommendedName>
</protein>
<sequence>MKLALIPRSSKLNYNDRVRGLKMAYPTVSVNNVYMFPGIPELLIKSFSNLKDSLFKSNNKFYTKSIYFNVTEDKIAEPLHTLVAEYPDVQFGSYPKLFHSIVKVKVTVESCNEESTMKAYKKLLTLIPKECIVNMEDVDI</sequence>
<keyword evidence="3" id="KW-1185">Reference proteome</keyword>
<dbReference type="InterPro" id="IPR050101">
    <property type="entry name" value="CinA"/>
</dbReference>
<organism evidence="2 3">
    <name type="scientific">Exocentrus adspersus</name>
    <dbReference type="NCBI Taxonomy" id="1586481"/>
    <lineage>
        <taxon>Eukaryota</taxon>
        <taxon>Metazoa</taxon>
        <taxon>Ecdysozoa</taxon>
        <taxon>Arthropoda</taxon>
        <taxon>Hexapoda</taxon>
        <taxon>Insecta</taxon>
        <taxon>Pterygota</taxon>
        <taxon>Neoptera</taxon>
        <taxon>Endopterygota</taxon>
        <taxon>Coleoptera</taxon>
        <taxon>Polyphaga</taxon>
        <taxon>Cucujiformia</taxon>
        <taxon>Chrysomeloidea</taxon>
        <taxon>Cerambycidae</taxon>
        <taxon>Lamiinae</taxon>
        <taxon>Acanthocinini</taxon>
        <taxon>Exocentrus</taxon>
    </lineage>
</organism>
<evidence type="ECO:0000313" key="2">
    <source>
        <dbReference type="EMBL" id="KAJ8915065.1"/>
    </source>
</evidence>
<dbReference type="EMBL" id="JANEYG010000058">
    <property type="protein sequence ID" value="KAJ8915065.1"/>
    <property type="molecule type" value="Genomic_DNA"/>
</dbReference>
<gene>
    <name evidence="2" type="ORF">NQ315_014320</name>
</gene>
<dbReference type="AlphaFoldDB" id="A0AAV8VMI7"/>
<feature type="domain" description="FAD synthase middle" evidence="1">
    <location>
        <begin position="60"/>
        <end position="135"/>
    </location>
</feature>
<reference evidence="2 3" key="1">
    <citation type="journal article" date="2023" name="Insect Mol. Biol.">
        <title>Genome sequencing provides insights into the evolution of gene families encoding plant cell wall-degrading enzymes in longhorned beetles.</title>
        <authorList>
            <person name="Shin N.R."/>
            <person name="Okamura Y."/>
            <person name="Kirsch R."/>
            <person name="Pauchet Y."/>
        </authorList>
    </citation>
    <scope>NUCLEOTIDE SEQUENCE [LARGE SCALE GENOMIC DNA]</scope>
    <source>
        <strain evidence="2">EAD_L_NR</strain>
    </source>
</reference>
<evidence type="ECO:0000259" key="1">
    <source>
        <dbReference type="Pfam" id="PF24102"/>
    </source>
</evidence>
<dbReference type="InterPro" id="IPR036425">
    <property type="entry name" value="MoaB/Mog-like_dom_sf"/>
</dbReference>
<name>A0AAV8VMI7_9CUCU</name>
<dbReference type="Pfam" id="PF24102">
    <property type="entry name" value="FLAD1_M"/>
    <property type="match status" value="1"/>
</dbReference>
<dbReference type="PANTHER" id="PTHR13939">
    <property type="entry name" value="NICOTINAMIDE-NUCLEOTIDE AMIDOHYDROLASE PNCC"/>
    <property type="match status" value="1"/>
</dbReference>
<dbReference type="InterPro" id="IPR056596">
    <property type="entry name" value="FLAD1_M"/>
</dbReference>